<evidence type="ECO:0000256" key="5">
    <source>
        <dbReference type="ARBA" id="ARBA00022840"/>
    </source>
</evidence>
<keyword evidence="5 6" id="KW-0067">ATP-binding</keyword>
<dbReference type="InterPro" id="IPR012699">
    <property type="entry name" value="PhnN"/>
</dbReference>
<dbReference type="RefSeq" id="WP_220748022.1">
    <property type="nucleotide sequence ID" value="NZ_BPFH01000002.1"/>
</dbReference>
<dbReference type="Gene3D" id="3.40.50.300">
    <property type="entry name" value="P-loop containing nucleotide triphosphate hydrolases"/>
    <property type="match status" value="1"/>
</dbReference>
<keyword evidence="4 6" id="KW-0547">Nucleotide-binding</keyword>
<evidence type="ECO:0000256" key="2">
    <source>
        <dbReference type="ARBA" id="ARBA00005069"/>
    </source>
</evidence>
<comment type="caution">
    <text evidence="8">The sequence shown here is derived from an EMBL/GenBank/DDBJ whole genome shotgun (WGS) entry which is preliminary data.</text>
</comment>
<dbReference type="Pfam" id="PF00625">
    <property type="entry name" value="Guanylate_kin"/>
    <property type="match status" value="1"/>
</dbReference>
<keyword evidence="3 6" id="KW-0808">Transferase</keyword>
<dbReference type="SUPFAM" id="SSF52540">
    <property type="entry name" value="P-loop containing nucleoside triphosphate hydrolases"/>
    <property type="match status" value="1"/>
</dbReference>
<dbReference type="SMART" id="SM00072">
    <property type="entry name" value="GuKc"/>
    <property type="match status" value="1"/>
</dbReference>
<evidence type="ECO:0000256" key="6">
    <source>
        <dbReference type="HAMAP-Rule" id="MF_00836"/>
    </source>
</evidence>
<sequence>MTGARVIAVVGPSGVGKDSVMAGVARALPDLHLVRRVITRASGLGGEAYDAVPTDTFLARANDGAFAVHWAAHGLHYGIPRSVHDHLTAGTDCLINFSRRALGQGARTFPRFMVLNITASPETLAQRLSARGRETASDIAKRLAQANTPLPLGLDVVHLSNDGPLDETVARAVALLQPARA</sequence>
<evidence type="ECO:0000313" key="9">
    <source>
        <dbReference type="Proteomes" id="UP000786693"/>
    </source>
</evidence>
<evidence type="ECO:0000256" key="4">
    <source>
        <dbReference type="ARBA" id="ARBA00022741"/>
    </source>
</evidence>
<dbReference type="InterPro" id="IPR008145">
    <property type="entry name" value="GK/Ca_channel_bsu"/>
</dbReference>
<dbReference type="HAMAP" id="MF_00836">
    <property type="entry name" value="PhnN"/>
    <property type="match status" value="1"/>
</dbReference>
<dbReference type="PANTHER" id="PTHR23117">
    <property type="entry name" value="GUANYLATE KINASE-RELATED"/>
    <property type="match status" value="1"/>
</dbReference>
<organism evidence="8 9">
    <name type="scientific">Jannaschia pagri</name>
    <dbReference type="NCBI Taxonomy" id="2829797"/>
    <lineage>
        <taxon>Bacteria</taxon>
        <taxon>Pseudomonadati</taxon>
        <taxon>Pseudomonadota</taxon>
        <taxon>Alphaproteobacteria</taxon>
        <taxon>Rhodobacterales</taxon>
        <taxon>Roseobacteraceae</taxon>
        <taxon>Jannaschia</taxon>
    </lineage>
</organism>
<evidence type="ECO:0000256" key="1">
    <source>
        <dbReference type="ARBA" id="ARBA00000373"/>
    </source>
</evidence>
<comment type="catalytic activity">
    <reaction evidence="1 6">
        <text>alpha-D-ribose 1,5-bisphosphate + ATP = 5-phospho-alpha-D-ribose 1-diphosphate + ADP</text>
        <dbReference type="Rhea" id="RHEA:20109"/>
        <dbReference type="ChEBI" id="CHEBI:30616"/>
        <dbReference type="ChEBI" id="CHEBI:58017"/>
        <dbReference type="ChEBI" id="CHEBI:68688"/>
        <dbReference type="ChEBI" id="CHEBI:456216"/>
        <dbReference type="EC" id="2.7.4.23"/>
    </reaction>
</comment>
<name>A0ABQ4NJ95_9RHOB</name>
<evidence type="ECO:0000256" key="3">
    <source>
        <dbReference type="ARBA" id="ARBA00022679"/>
    </source>
</evidence>
<dbReference type="EMBL" id="BPFH01000002">
    <property type="protein sequence ID" value="GIT94491.1"/>
    <property type="molecule type" value="Genomic_DNA"/>
</dbReference>
<comment type="similarity">
    <text evidence="6">Belongs to the ribose 1,5-bisphosphokinase family.</text>
</comment>
<evidence type="ECO:0000259" key="7">
    <source>
        <dbReference type="PROSITE" id="PS50052"/>
    </source>
</evidence>
<dbReference type="NCBIfam" id="TIGR02322">
    <property type="entry name" value="phosphon_PhnN"/>
    <property type="match status" value="1"/>
</dbReference>
<feature type="binding site" evidence="6">
    <location>
        <begin position="11"/>
        <end position="18"/>
    </location>
    <ligand>
        <name>ATP</name>
        <dbReference type="ChEBI" id="CHEBI:30616"/>
    </ligand>
</feature>
<protein>
    <recommendedName>
        <fullName evidence="6">Ribose 1,5-bisphosphate phosphokinase PhnN</fullName>
        <ecNumber evidence="6">2.7.4.23</ecNumber>
    </recommendedName>
    <alternativeName>
        <fullName evidence="6">Ribose 1,5-bisphosphokinase</fullName>
    </alternativeName>
</protein>
<dbReference type="Proteomes" id="UP000786693">
    <property type="component" value="Unassembled WGS sequence"/>
</dbReference>
<dbReference type="PANTHER" id="PTHR23117:SF8">
    <property type="entry name" value="RIBOSE 1,5-BISPHOSPHATE PHOSPHOKINASE PHNN"/>
    <property type="match status" value="1"/>
</dbReference>
<dbReference type="InterPro" id="IPR027417">
    <property type="entry name" value="P-loop_NTPase"/>
</dbReference>
<comment type="function">
    <text evidence="6">Catalyzes the phosphorylation of ribose 1,5-bisphosphate to 5-phospho-D-ribosyl alpha-1-diphosphate (PRPP).</text>
</comment>
<reference evidence="8 9" key="1">
    <citation type="submission" date="2021-05" db="EMBL/GenBank/DDBJ databases">
        <title>Bacteria Genome sequencing.</title>
        <authorList>
            <person name="Takabe Y."/>
            <person name="Nakajima Y."/>
            <person name="Suzuki S."/>
            <person name="Shiozaki T."/>
        </authorList>
    </citation>
    <scope>NUCLEOTIDE SEQUENCE [LARGE SCALE GENOMIC DNA]</scope>
    <source>
        <strain evidence="8 9">AI_62</strain>
    </source>
</reference>
<accession>A0ABQ4NJ95</accession>
<evidence type="ECO:0000313" key="8">
    <source>
        <dbReference type="EMBL" id="GIT94491.1"/>
    </source>
</evidence>
<dbReference type="EC" id="2.7.4.23" evidence="6"/>
<feature type="domain" description="Guanylate kinase-like" evidence="7">
    <location>
        <begin position="4"/>
        <end position="177"/>
    </location>
</feature>
<keyword evidence="9" id="KW-1185">Reference proteome</keyword>
<gene>
    <name evidence="6 8" type="primary">phnN</name>
    <name evidence="8" type="ORF">JANAI62_11140</name>
</gene>
<proteinExistence type="inferred from homology"/>
<dbReference type="PROSITE" id="PS50052">
    <property type="entry name" value="GUANYLATE_KINASE_2"/>
    <property type="match status" value="1"/>
</dbReference>
<comment type="pathway">
    <text evidence="2 6">Metabolic intermediate biosynthesis; 5-phospho-alpha-D-ribose 1-diphosphate biosynthesis; 5-phospho-alpha-D-ribose 1-diphosphate from D-ribose 5-phosphate (route II): step 3/3.</text>
</comment>
<dbReference type="InterPro" id="IPR008144">
    <property type="entry name" value="Guanylate_kin-like_dom"/>
</dbReference>